<name>A0AAV6HA54_9TELE</name>
<organism evidence="4 5">
    <name type="scientific">Alosa alosa</name>
    <name type="common">allis shad</name>
    <dbReference type="NCBI Taxonomy" id="278164"/>
    <lineage>
        <taxon>Eukaryota</taxon>
        <taxon>Metazoa</taxon>
        <taxon>Chordata</taxon>
        <taxon>Craniata</taxon>
        <taxon>Vertebrata</taxon>
        <taxon>Euteleostomi</taxon>
        <taxon>Actinopterygii</taxon>
        <taxon>Neopterygii</taxon>
        <taxon>Teleostei</taxon>
        <taxon>Clupei</taxon>
        <taxon>Clupeiformes</taxon>
        <taxon>Clupeoidei</taxon>
        <taxon>Clupeidae</taxon>
        <taxon>Alosa</taxon>
    </lineage>
</organism>
<dbReference type="InterPro" id="IPR013783">
    <property type="entry name" value="Ig-like_fold"/>
</dbReference>
<keyword evidence="2" id="KW-1133">Transmembrane helix</keyword>
<dbReference type="GO" id="GO:0004904">
    <property type="term" value="F:interferon receptor activity"/>
    <property type="evidence" value="ECO:0007669"/>
    <property type="project" value="TreeGrafter"/>
</dbReference>
<sequence>MKSHSPLVSYMLRMKAVILLEYVVFLLLSWSYSVLGAVEPPAHVTVEALNTHYVLVWDWSGERAGNQNVTFTAEWLAKYKLRRRHQDWESVCVNVSETRCDFTKAELNYLGMFVLRVRANVHTHTQTLHSAWVDRTFCPDSEAALGPPSLVEMSAQGRGLLEVKISDPVTHNNKSMKVHVPELYYRIQYWKLGTYSQRPPQVVDSVASLVTLSELEEWTDFCVRVQSRYNFYNKTSAFTSPQCIRTQGQTPYWHVALLFLLSLSGVFIAVMLFAGGFRYFFGKLKSICFPSNQLPIHIQEYLKDTSSDRPRLLSPESESELVIGRLDVCPEVVVVPATEETEEAWPEPEGVHLDRHGSGDSGVYSAEEASGGGVASQEEEELRRGEREWEKEERKRGEREWEKEERKRGEREWEKEERKRGETEEDEGVRDVCV</sequence>
<dbReference type="PANTHER" id="PTHR20859:SF85">
    <property type="entry name" value="INTERFERON ALPHA_BETA RECEPTOR 1 ISOFORM X1"/>
    <property type="match status" value="1"/>
</dbReference>
<gene>
    <name evidence="4" type="ORF">AALO_G00035400</name>
</gene>
<dbReference type="InterPro" id="IPR050650">
    <property type="entry name" value="Type-II_Cytokine-TF_Rcpt"/>
</dbReference>
<keyword evidence="2" id="KW-0472">Membrane</keyword>
<keyword evidence="2" id="KW-0812">Transmembrane</keyword>
<dbReference type="InterPro" id="IPR003961">
    <property type="entry name" value="FN3_dom"/>
</dbReference>
<evidence type="ECO:0000259" key="3">
    <source>
        <dbReference type="PROSITE" id="PS50853"/>
    </source>
</evidence>
<evidence type="ECO:0000256" key="2">
    <source>
        <dbReference type="SAM" id="Phobius"/>
    </source>
</evidence>
<dbReference type="Pfam" id="PF09294">
    <property type="entry name" value="Interfer-bind"/>
    <property type="match status" value="1"/>
</dbReference>
<evidence type="ECO:0000313" key="5">
    <source>
        <dbReference type="Proteomes" id="UP000823561"/>
    </source>
</evidence>
<dbReference type="InterPro" id="IPR036116">
    <property type="entry name" value="FN3_sf"/>
</dbReference>
<dbReference type="Proteomes" id="UP000823561">
    <property type="component" value="Chromosome 3"/>
</dbReference>
<dbReference type="Gene3D" id="2.60.40.10">
    <property type="entry name" value="Immunoglobulins"/>
    <property type="match status" value="2"/>
</dbReference>
<dbReference type="AlphaFoldDB" id="A0AAV6HA54"/>
<evidence type="ECO:0000256" key="1">
    <source>
        <dbReference type="SAM" id="MobiDB-lite"/>
    </source>
</evidence>
<dbReference type="SUPFAM" id="SSF49265">
    <property type="entry name" value="Fibronectin type III"/>
    <property type="match status" value="2"/>
</dbReference>
<dbReference type="GO" id="GO:0005886">
    <property type="term" value="C:plasma membrane"/>
    <property type="evidence" value="ECO:0007669"/>
    <property type="project" value="TreeGrafter"/>
</dbReference>
<feature type="region of interest" description="Disordered" evidence="1">
    <location>
        <begin position="338"/>
        <end position="434"/>
    </location>
</feature>
<protein>
    <recommendedName>
        <fullName evidence="3">Fibronectin type-III domain-containing protein</fullName>
    </recommendedName>
</protein>
<dbReference type="PROSITE" id="PS50853">
    <property type="entry name" value="FN3"/>
    <property type="match status" value="1"/>
</dbReference>
<accession>A0AAV6HA54</accession>
<feature type="compositionally biased region" description="Basic and acidic residues" evidence="1">
    <location>
        <begin position="381"/>
        <end position="422"/>
    </location>
</feature>
<feature type="transmembrane region" description="Helical" evidence="2">
    <location>
        <begin position="252"/>
        <end position="277"/>
    </location>
</feature>
<evidence type="ECO:0000313" key="4">
    <source>
        <dbReference type="EMBL" id="KAG5282856.1"/>
    </source>
</evidence>
<comment type="caution">
    <text evidence="4">The sequence shown here is derived from an EMBL/GenBank/DDBJ whole genome shotgun (WGS) entry which is preliminary data.</text>
</comment>
<proteinExistence type="predicted"/>
<reference evidence="4" key="1">
    <citation type="submission" date="2020-10" db="EMBL/GenBank/DDBJ databases">
        <title>Chromosome-scale genome assembly of the Allis shad, Alosa alosa.</title>
        <authorList>
            <person name="Margot Z."/>
            <person name="Christophe K."/>
            <person name="Cabau C."/>
            <person name="Louis A."/>
            <person name="Berthelot C."/>
            <person name="Parey E."/>
            <person name="Roest Crollius H."/>
            <person name="Montfort J."/>
            <person name="Robinson-Rechavi M."/>
            <person name="Bucao C."/>
            <person name="Bouchez O."/>
            <person name="Gislard M."/>
            <person name="Lluch J."/>
            <person name="Milhes M."/>
            <person name="Lampietro C."/>
            <person name="Lopez Roques C."/>
            <person name="Donnadieu C."/>
            <person name="Braasch I."/>
            <person name="Desvignes T."/>
            <person name="Postlethwait J."/>
            <person name="Bobe J."/>
            <person name="Guiguen Y."/>
        </authorList>
    </citation>
    <scope>NUCLEOTIDE SEQUENCE</scope>
    <source>
        <strain evidence="4">M-15738</strain>
        <tissue evidence="4">Blood</tissue>
    </source>
</reference>
<feature type="domain" description="Fibronectin type-III" evidence="3">
    <location>
        <begin position="147"/>
        <end position="249"/>
    </location>
</feature>
<feature type="compositionally biased region" description="Basic and acidic residues" evidence="1">
    <location>
        <begin position="349"/>
        <end position="358"/>
    </location>
</feature>
<dbReference type="Pfam" id="PF01108">
    <property type="entry name" value="Tissue_fac"/>
    <property type="match status" value="1"/>
</dbReference>
<dbReference type="PANTHER" id="PTHR20859">
    <property type="entry name" value="INTERFERON/INTERLEUKIN RECEPTOR"/>
    <property type="match status" value="1"/>
</dbReference>
<keyword evidence="5" id="KW-1185">Reference proteome</keyword>
<dbReference type="InterPro" id="IPR015373">
    <property type="entry name" value="Interferon/interleukin_rcp_dom"/>
</dbReference>
<dbReference type="EMBL" id="JADWDJ010000003">
    <property type="protein sequence ID" value="KAG5282856.1"/>
    <property type="molecule type" value="Genomic_DNA"/>
</dbReference>